<protein>
    <submittedName>
        <fullName evidence="1">Uncharacterized protein</fullName>
    </submittedName>
</protein>
<dbReference type="Proteomes" id="UP001311799">
    <property type="component" value="Unassembled WGS sequence"/>
</dbReference>
<name>A0AAV9XYT8_9CRYT</name>
<dbReference type="EMBL" id="JAWDEY010000016">
    <property type="protein sequence ID" value="KAK6589062.1"/>
    <property type="molecule type" value="Genomic_DNA"/>
</dbReference>
<dbReference type="AlphaFoldDB" id="A0AAV9XYT8"/>
<evidence type="ECO:0000313" key="1">
    <source>
        <dbReference type="EMBL" id="KAK6589062.1"/>
    </source>
</evidence>
<organism evidence="1 2">
    <name type="scientific">Cryptosporidium xiaoi</name>
    <dbReference type="NCBI Taxonomy" id="659607"/>
    <lineage>
        <taxon>Eukaryota</taxon>
        <taxon>Sar</taxon>
        <taxon>Alveolata</taxon>
        <taxon>Apicomplexa</taxon>
        <taxon>Conoidasida</taxon>
        <taxon>Coccidia</taxon>
        <taxon>Eucoccidiorida</taxon>
        <taxon>Eimeriorina</taxon>
        <taxon>Cryptosporidiidae</taxon>
        <taxon>Cryptosporidium</taxon>
    </lineage>
</organism>
<reference evidence="1 2" key="1">
    <citation type="submission" date="2023-10" db="EMBL/GenBank/DDBJ databases">
        <title>Comparative genomics analysis reveals potential genetic determinants of host preference in Cryptosporidium xiaoi.</title>
        <authorList>
            <person name="Xiao L."/>
            <person name="Li J."/>
        </authorList>
    </citation>
    <scope>NUCLEOTIDE SEQUENCE [LARGE SCALE GENOMIC DNA]</scope>
    <source>
        <strain evidence="1 2">52996</strain>
    </source>
</reference>
<proteinExistence type="predicted"/>
<comment type="caution">
    <text evidence="1">The sequence shown here is derived from an EMBL/GenBank/DDBJ whole genome shotgun (WGS) entry which is preliminary data.</text>
</comment>
<evidence type="ECO:0000313" key="2">
    <source>
        <dbReference type="Proteomes" id="UP001311799"/>
    </source>
</evidence>
<accession>A0AAV9XYT8</accession>
<gene>
    <name evidence="1" type="ORF">RS030_243620</name>
</gene>
<sequence length="515" mass="59337">MVLFQWQSEYEYLIHRICDLLDQCKQLGFLYVSTDYRNVDFSNPIFQNYVLIGSNSMREFLKDMLDKMTPFYTPGILSYLGACCIDDINLSHIFSLLRIHTLMEYYPKSLNQHKLRASILTGIFGELVGTKNDLEIGKHNFKNTKQKINEIGFNRNNKDNNSNNNNDNNDDTSDYEQCIELLKLTINQLCGLILDSGRDRSTYIKEVFCAPSFAPPKSDIFSISRNDEIDNQLSVQGMVNRISNVNKGDPLLVSALLCGSSLSIWQRIHLLYDPDREQSKDLIVYSVVYAAPLMDRMRQLVFTSFLQSLCRPQWCTNFLPQLSNKTKRFNNQYSDIVQLIAKGFILSGVTIWSYESQQQIHDISTCSSLTVREKELILKVFKLVDEHSLIQESYNESSIAPSFESVIRELSREFYSNSNWDIEDTGFVNSLNERQSYNRLGNSIEGALKLAESDYEFIHRPLNIVSDRIKFQHAISHFQNNLSDPNQGLFEPKSDGFINDINSFDDIEANLLNIN</sequence>
<keyword evidence="2" id="KW-1185">Reference proteome</keyword>